<accession>A0A6A8GJU3</accession>
<reference evidence="1 2" key="1">
    <citation type="submission" date="2019-11" db="EMBL/GenBank/DDBJ databases">
        <title>Whole genome sequence of Haloferax sp. MBLA0076.</title>
        <authorList>
            <person name="Seo M.-J."/>
            <person name="Cho E.-S."/>
        </authorList>
    </citation>
    <scope>NUCLEOTIDE SEQUENCE [LARGE SCALE GENOMIC DNA]</scope>
    <source>
        <strain evidence="1 2">MBLA0076</strain>
    </source>
</reference>
<dbReference type="Proteomes" id="UP000439022">
    <property type="component" value="Unassembled WGS sequence"/>
</dbReference>
<protein>
    <submittedName>
        <fullName evidence="1">DUF1059 domain-containing protein</fullName>
    </submittedName>
</protein>
<name>A0A6A8GJU3_9EURY</name>
<dbReference type="EMBL" id="WKJO01000001">
    <property type="protein sequence ID" value="MRX23051.1"/>
    <property type="molecule type" value="Genomic_DNA"/>
</dbReference>
<dbReference type="RefSeq" id="WP_151163484.1">
    <property type="nucleotide sequence ID" value="NZ_WKJO01000001.1"/>
</dbReference>
<sequence length="61" mass="6630">MPFKSSCLSHCGTTVEGTSAQEVGVRLKEHMEEAHDIPVDPLEVSEFAIECESAEVAIQAR</sequence>
<organism evidence="1 2">
    <name type="scientific">Haloferax litoreum</name>
    <dbReference type="NCBI Taxonomy" id="2666140"/>
    <lineage>
        <taxon>Archaea</taxon>
        <taxon>Methanobacteriati</taxon>
        <taxon>Methanobacteriota</taxon>
        <taxon>Stenosarchaea group</taxon>
        <taxon>Halobacteria</taxon>
        <taxon>Halobacteriales</taxon>
        <taxon>Haloferacaceae</taxon>
        <taxon>Haloferax</taxon>
    </lineage>
</organism>
<comment type="caution">
    <text evidence="1">The sequence shown here is derived from an EMBL/GenBank/DDBJ whole genome shotgun (WGS) entry which is preliminary data.</text>
</comment>
<evidence type="ECO:0000313" key="2">
    <source>
        <dbReference type="Proteomes" id="UP000439022"/>
    </source>
</evidence>
<proteinExistence type="predicted"/>
<dbReference type="AlphaFoldDB" id="A0A6A8GJU3"/>
<keyword evidence="2" id="KW-1185">Reference proteome</keyword>
<evidence type="ECO:0000313" key="1">
    <source>
        <dbReference type="EMBL" id="MRX23051.1"/>
    </source>
</evidence>
<gene>
    <name evidence="1" type="ORF">GJR96_13940</name>
</gene>